<keyword evidence="8" id="KW-0133">Cell shape</keyword>
<evidence type="ECO:0000259" key="18">
    <source>
        <dbReference type="Pfam" id="PF00905"/>
    </source>
</evidence>
<evidence type="ECO:0000256" key="9">
    <source>
        <dbReference type="ARBA" id="ARBA00022984"/>
    </source>
</evidence>
<dbReference type="InterPro" id="IPR012338">
    <property type="entry name" value="Beta-lactam/transpept-like"/>
</dbReference>
<keyword evidence="10 17" id="KW-1133">Transmembrane helix</keyword>
<dbReference type="Gene3D" id="3.40.710.10">
    <property type="entry name" value="DD-peptidase/beta-lactamase superfamily"/>
    <property type="match status" value="1"/>
</dbReference>
<evidence type="ECO:0000256" key="16">
    <source>
        <dbReference type="SAM" id="MobiDB-lite"/>
    </source>
</evidence>
<feature type="domain" description="Penicillin-binding protein transpeptidase" evidence="18">
    <location>
        <begin position="359"/>
        <end position="633"/>
    </location>
</feature>
<evidence type="ECO:0000313" key="21">
    <source>
        <dbReference type="Proteomes" id="UP001597541"/>
    </source>
</evidence>
<evidence type="ECO:0000256" key="13">
    <source>
        <dbReference type="ARBA" id="ARBA00023316"/>
    </source>
</evidence>
<feature type="region of interest" description="Disordered" evidence="16">
    <location>
        <begin position="643"/>
        <end position="713"/>
    </location>
</feature>
<keyword evidence="12" id="KW-0511">Multifunctional enzyme</keyword>
<dbReference type="InterPro" id="IPR001264">
    <property type="entry name" value="Glyco_trans_51"/>
</dbReference>
<comment type="catalytic activity">
    <reaction evidence="15">
        <text>[GlcNAc-(1-&gt;4)-Mur2Ac(oyl-L-Ala-gamma-D-Glu-L-Lys-D-Ala-D-Ala)](n)-di-trans,octa-cis-undecaprenyl diphosphate + beta-D-GlcNAc-(1-&gt;4)-Mur2Ac(oyl-L-Ala-gamma-D-Glu-L-Lys-D-Ala-D-Ala)-di-trans,octa-cis-undecaprenyl diphosphate = [GlcNAc-(1-&gt;4)-Mur2Ac(oyl-L-Ala-gamma-D-Glu-L-Lys-D-Ala-D-Ala)](n+1)-di-trans,octa-cis-undecaprenyl diphosphate + di-trans,octa-cis-undecaprenyl diphosphate + H(+)</text>
        <dbReference type="Rhea" id="RHEA:23708"/>
        <dbReference type="Rhea" id="RHEA-COMP:9602"/>
        <dbReference type="Rhea" id="RHEA-COMP:9603"/>
        <dbReference type="ChEBI" id="CHEBI:15378"/>
        <dbReference type="ChEBI" id="CHEBI:58405"/>
        <dbReference type="ChEBI" id="CHEBI:60033"/>
        <dbReference type="ChEBI" id="CHEBI:78435"/>
        <dbReference type="EC" id="2.4.99.28"/>
    </reaction>
</comment>
<proteinExistence type="predicted"/>
<dbReference type="InterPro" id="IPR001460">
    <property type="entry name" value="PCN-bd_Tpept"/>
</dbReference>
<keyword evidence="2" id="KW-0121">Carboxypeptidase</keyword>
<reference evidence="21" key="1">
    <citation type="journal article" date="2019" name="Int. J. Syst. Evol. Microbiol.">
        <title>The Global Catalogue of Microorganisms (GCM) 10K type strain sequencing project: providing services to taxonomists for standard genome sequencing and annotation.</title>
        <authorList>
            <consortium name="The Broad Institute Genomics Platform"/>
            <consortium name="The Broad Institute Genome Sequencing Center for Infectious Disease"/>
            <person name="Wu L."/>
            <person name="Ma J."/>
        </authorList>
    </citation>
    <scope>NUCLEOTIDE SEQUENCE [LARGE SCALE GENOMIC DNA]</scope>
    <source>
        <strain evidence="21">KCTC 3950</strain>
    </source>
</reference>
<feature type="compositionally biased region" description="Low complexity" evidence="16">
    <location>
        <begin position="14"/>
        <end position="29"/>
    </location>
</feature>
<evidence type="ECO:0000256" key="11">
    <source>
        <dbReference type="ARBA" id="ARBA00023136"/>
    </source>
</evidence>
<protein>
    <submittedName>
        <fullName evidence="20">Transglycosylase domain-containing protein</fullName>
        <ecNumber evidence="20">2.4.-.-</ecNumber>
    </submittedName>
</protein>
<dbReference type="RefSeq" id="WP_377603096.1">
    <property type="nucleotide sequence ID" value="NZ_JBHUME010000007.1"/>
</dbReference>
<feature type="compositionally biased region" description="Basic and acidic residues" evidence="16">
    <location>
        <begin position="657"/>
        <end position="713"/>
    </location>
</feature>
<keyword evidence="4 20" id="KW-0328">Glycosyltransferase</keyword>
<accession>A0ABW5PDZ0</accession>
<evidence type="ECO:0000256" key="8">
    <source>
        <dbReference type="ARBA" id="ARBA00022960"/>
    </source>
</evidence>
<dbReference type="SUPFAM" id="SSF56601">
    <property type="entry name" value="beta-lactamase/transpeptidase-like"/>
    <property type="match status" value="1"/>
</dbReference>
<evidence type="ECO:0000256" key="17">
    <source>
        <dbReference type="SAM" id="Phobius"/>
    </source>
</evidence>
<dbReference type="GO" id="GO:0016757">
    <property type="term" value="F:glycosyltransferase activity"/>
    <property type="evidence" value="ECO:0007669"/>
    <property type="project" value="UniProtKB-KW"/>
</dbReference>
<comment type="caution">
    <text evidence="20">The sequence shown here is derived from an EMBL/GenBank/DDBJ whole genome shotgun (WGS) entry which is preliminary data.</text>
</comment>
<keyword evidence="21" id="KW-1185">Reference proteome</keyword>
<dbReference type="EC" id="2.4.-.-" evidence="20"/>
<gene>
    <name evidence="20" type="ORF">ACFSUF_11970</name>
</gene>
<keyword evidence="3" id="KW-0645">Protease</keyword>
<name>A0ABW5PDZ0_9BACL</name>
<feature type="domain" description="Glycosyl transferase family 51" evidence="19">
    <location>
        <begin position="89"/>
        <end position="260"/>
    </location>
</feature>
<dbReference type="EMBL" id="JBHUME010000007">
    <property type="protein sequence ID" value="MFD2613141.1"/>
    <property type="molecule type" value="Genomic_DNA"/>
</dbReference>
<evidence type="ECO:0000256" key="1">
    <source>
        <dbReference type="ARBA" id="ARBA00022475"/>
    </source>
</evidence>
<evidence type="ECO:0000256" key="2">
    <source>
        <dbReference type="ARBA" id="ARBA00022645"/>
    </source>
</evidence>
<dbReference type="InterPro" id="IPR036950">
    <property type="entry name" value="PBP_transglycosylase"/>
</dbReference>
<evidence type="ECO:0000256" key="3">
    <source>
        <dbReference type="ARBA" id="ARBA00022670"/>
    </source>
</evidence>
<dbReference type="InterPro" id="IPR023346">
    <property type="entry name" value="Lysozyme-like_dom_sf"/>
</dbReference>
<dbReference type="SUPFAM" id="SSF53955">
    <property type="entry name" value="Lysozyme-like"/>
    <property type="match status" value="1"/>
</dbReference>
<dbReference type="Gene3D" id="1.10.3810.10">
    <property type="entry name" value="Biosynthetic peptidoglycan transglycosylase-like"/>
    <property type="match status" value="1"/>
</dbReference>
<evidence type="ECO:0000256" key="14">
    <source>
        <dbReference type="ARBA" id="ARBA00034000"/>
    </source>
</evidence>
<keyword evidence="11 17" id="KW-0472">Membrane</keyword>
<dbReference type="Proteomes" id="UP001597541">
    <property type="component" value="Unassembled WGS sequence"/>
</dbReference>
<evidence type="ECO:0000259" key="19">
    <source>
        <dbReference type="Pfam" id="PF00912"/>
    </source>
</evidence>
<evidence type="ECO:0000256" key="15">
    <source>
        <dbReference type="ARBA" id="ARBA00049902"/>
    </source>
</evidence>
<feature type="region of interest" description="Disordered" evidence="16">
    <location>
        <begin position="1"/>
        <end position="36"/>
    </location>
</feature>
<organism evidence="20 21">
    <name type="scientific">Paenibacillus gansuensis</name>
    <dbReference type="NCBI Taxonomy" id="306542"/>
    <lineage>
        <taxon>Bacteria</taxon>
        <taxon>Bacillati</taxon>
        <taxon>Bacillota</taxon>
        <taxon>Bacilli</taxon>
        <taxon>Bacillales</taxon>
        <taxon>Paenibacillaceae</taxon>
        <taxon>Paenibacillus</taxon>
    </lineage>
</organism>
<dbReference type="NCBIfam" id="TIGR02074">
    <property type="entry name" value="PBP_1a_fam"/>
    <property type="match status" value="1"/>
</dbReference>
<evidence type="ECO:0000256" key="5">
    <source>
        <dbReference type="ARBA" id="ARBA00022679"/>
    </source>
</evidence>
<keyword evidence="5 20" id="KW-0808">Transferase</keyword>
<dbReference type="Pfam" id="PF00912">
    <property type="entry name" value="Transgly"/>
    <property type="match status" value="1"/>
</dbReference>
<keyword evidence="13" id="KW-0961">Cell wall biogenesis/degradation</keyword>
<keyword evidence="1" id="KW-1003">Cell membrane</keyword>
<evidence type="ECO:0000256" key="12">
    <source>
        <dbReference type="ARBA" id="ARBA00023268"/>
    </source>
</evidence>
<dbReference type="PANTHER" id="PTHR32282:SF32">
    <property type="entry name" value="PENICILLIN-BINDING PROTEIN 2A"/>
    <property type="match status" value="1"/>
</dbReference>
<feature type="transmembrane region" description="Helical" evidence="17">
    <location>
        <begin position="41"/>
        <end position="62"/>
    </location>
</feature>
<comment type="catalytic activity">
    <reaction evidence="14">
        <text>Preferential cleavage: (Ac)2-L-Lys-D-Ala-|-D-Ala. Also transpeptidation of peptidyl-alanyl moieties that are N-acyl substituents of D-alanine.</text>
        <dbReference type="EC" id="3.4.16.4"/>
    </reaction>
</comment>
<keyword evidence="9" id="KW-0573">Peptidoglycan synthesis</keyword>
<dbReference type="InterPro" id="IPR050396">
    <property type="entry name" value="Glycosyltr_51/Transpeptidase"/>
</dbReference>
<sequence length="713" mass="78231">MASGGKDYSDIRRIQQLRQRQQQAKQASSKEPKHKKRGSRWVKWMLLAAVCVLLGFIGLQIAGASQNIDKLRAVQPSPTYIYDVNGQVAVKLSSSKTEKAALRDVSAYMTKAVVAVEDRRFYEHKGTDWMGVIRAAGKNLTVRAKAEGGSTITQQLAKNVFLSAEKTYARKWKELLLAQKIESAYSKEEILEMYLNQVYYGEGAWGIRKAAAVYFGKLPKELTLSESALLAGLVKAPSRLTPYKHMEDALDRRNLVLSLMKEQGKISEAEYTRAVKEQVVLQKRKDSASEVRKFPYYTDYVIQEAIETYGLSQNEVLYGGLHIYTEMDPRIQQAAEAVYNESGIFPEGTGGQLVQSGSVMIDPATGGIRAMVGGRGKPVFRGFNRAVQLKRQPGSSLKPIAVYAPAIEKGYTGDSILKDEPVDYGGYRPGNADGRYRGNVTLSEALIHSYNVPAVNLLHELGIEAGVESAEAFGIPLSSEDGTLGLALGGLHEGTSPLKMAQAFSVFANRGLKEEAHAIQRIVVAGEDRELKTPRLPKQVIRPETADAVTSILVDAVEEGTGEAAKLQGRQVAGKTGTTQVPGGNGSGAKDNWFVGYTPQLVAAVWLGYDQSSSKLFLNTTGSAAAAVFHELMARALEGQPKLEFAGMKSTSKKDKKQREKTGEDKGEKSHNGKGEHKDKEKSEDKKEDKKENSKKSDKQERNKEKKNDDEDE</sequence>
<evidence type="ECO:0000313" key="20">
    <source>
        <dbReference type="EMBL" id="MFD2613141.1"/>
    </source>
</evidence>
<keyword evidence="6 17" id="KW-0812">Transmembrane</keyword>
<keyword evidence="7" id="KW-0378">Hydrolase</keyword>
<evidence type="ECO:0000256" key="6">
    <source>
        <dbReference type="ARBA" id="ARBA00022692"/>
    </source>
</evidence>
<evidence type="ECO:0000256" key="10">
    <source>
        <dbReference type="ARBA" id="ARBA00022989"/>
    </source>
</evidence>
<dbReference type="Pfam" id="PF00905">
    <property type="entry name" value="Transpeptidase"/>
    <property type="match status" value="1"/>
</dbReference>
<evidence type="ECO:0000256" key="7">
    <source>
        <dbReference type="ARBA" id="ARBA00022801"/>
    </source>
</evidence>
<dbReference type="PANTHER" id="PTHR32282">
    <property type="entry name" value="BINDING PROTEIN TRANSPEPTIDASE, PUTATIVE-RELATED"/>
    <property type="match status" value="1"/>
</dbReference>
<evidence type="ECO:0000256" key="4">
    <source>
        <dbReference type="ARBA" id="ARBA00022676"/>
    </source>
</evidence>